<comment type="caution">
    <text evidence="1">The sequence shown here is derived from an EMBL/GenBank/DDBJ whole genome shotgun (WGS) entry which is preliminary data.</text>
</comment>
<protein>
    <submittedName>
        <fullName evidence="1">Uncharacterized protein</fullName>
    </submittedName>
</protein>
<organism evidence="1">
    <name type="scientific">marine sediment metagenome</name>
    <dbReference type="NCBI Taxonomy" id="412755"/>
    <lineage>
        <taxon>unclassified sequences</taxon>
        <taxon>metagenomes</taxon>
        <taxon>ecological metagenomes</taxon>
    </lineage>
</organism>
<gene>
    <name evidence="1" type="ORF">LCGC14_0548630</name>
</gene>
<reference evidence="1" key="1">
    <citation type="journal article" date="2015" name="Nature">
        <title>Complex archaea that bridge the gap between prokaryotes and eukaryotes.</title>
        <authorList>
            <person name="Spang A."/>
            <person name="Saw J.H."/>
            <person name="Jorgensen S.L."/>
            <person name="Zaremba-Niedzwiedzka K."/>
            <person name="Martijn J."/>
            <person name="Lind A.E."/>
            <person name="van Eijk R."/>
            <person name="Schleper C."/>
            <person name="Guy L."/>
            <person name="Ettema T.J."/>
        </authorList>
    </citation>
    <scope>NUCLEOTIDE SEQUENCE</scope>
</reference>
<accession>A0A0F9UYV8</accession>
<dbReference type="EMBL" id="LAZR01000748">
    <property type="protein sequence ID" value="KKN58768.1"/>
    <property type="molecule type" value="Genomic_DNA"/>
</dbReference>
<name>A0A0F9UYV8_9ZZZZ</name>
<evidence type="ECO:0000313" key="1">
    <source>
        <dbReference type="EMBL" id="KKN58768.1"/>
    </source>
</evidence>
<sequence>MMSNLLKLTCDTCNETVIPVEGITSILSRGYLWHTKCCDFDFEDGKPIVAFLSKGKLIPNTILHQETNNE</sequence>
<proteinExistence type="predicted"/>
<dbReference type="AlphaFoldDB" id="A0A0F9UYV8"/>